<comment type="subcellular location">
    <subcellularLocation>
        <location evidence="1">Cell membrane</location>
        <topology evidence="1">Multi-pass membrane protein</topology>
    </subcellularLocation>
</comment>
<evidence type="ECO:0000259" key="7">
    <source>
        <dbReference type="Pfam" id="PF02687"/>
    </source>
</evidence>
<feature type="transmembrane region" description="Helical" evidence="6">
    <location>
        <begin position="356"/>
        <end position="381"/>
    </location>
</feature>
<protein>
    <recommendedName>
        <fullName evidence="7">ABC3 transporter permease C-terminal domain-containing protein</fullName>
    </recommendedName>
</protein>
<keyword evidence="5 6" id="KW-0472">Membrane</keyword>
<dbReference type="OrthoDB" id="5137249at2"/>
<dbReference type="AlphaFoldDB" id="A0A2V1KAI2"/>
<dbReference type="RefSeq" id="WP_109093556.1">
    <property type="nucleotide sequence ID" value="NZ_QETB01000003.1"/>
</dbReference>
<feature type="transmembrane region" description="Helical" evidence="6">
    <location>
        <begin position="313"/>
        <end position="336"/>
    </location>
</feature>
<feature type="domain" description="ABC3 transporter permease C-terminal" evidence="7">
    <location>
        <begin position="268"/>
        <end position="380"/>
    </location>
</feature>
<evidence type="ECO:0000256" key="6">
    <source>
        <dbReference type="SAM" id="Phobius"/>
    </source>
</evidence>
<keyword evidence="4 6" id="KW-1133">Transmembrane helix</keyword>
<dbReference type="Pfam" id="PF02687">
    <property type="entry name" value="FtsX"/>
    <property type="match status" value="1"/>
</dbReference>
<name>A0A2V1KAI2_9ACTO</name>
<dbReference type="Proteomes" id="UP000245283">
    <property type="component" value="Unassembled WGS sequence"/>
</dbReference>
<proteinExistence type="predicted"/>
<evidence type="ECO:0000313" key="9">
    <source>
        <dbReference type="Proteomes" id="UP000245283"/>
    </source>
</evidence>
<sequence>MHRTAWKEAWRTITGSWARFFSIAALMFLGAFALVGLKVTGPDMRETGAAFFDETNLADVTVTSPMGVNEDALASVDGATAEFGYAADATVEDSLTTLHLMSTPEEISTFSLTAGSMPSGSDEIALTSELEGSYNVGDTVVFNDDDESPLATRSFTVTGFVRSAEYLDREDIGQTTLGTGQLDGFAAVAPEAFESPVYTMARLRFAETAGFEPYADSYLARLDEYQDAVEAALDNEADSPYEVQDRRDLQGYLTYGDSADRIDAISQVFPVFLFAIASLVSLTTMTRMVQEQRTTNGTFAALGYSPRAIRRKYLLYGISASTLGGLIGVGVGHTLLPTVIFNTYQEIFSFPALQLGFYPLISVTAVAIAIICTVLVAAIVATRELNEVPSQLLLPKPPAAGTRIFLERIRPLWRRMSFTQKITARNLFRYKRRMFMTVFGVAGCTALLILAFGVLDSITGVVNRQFNQIVHYDLIAVAAQQPEDEVESVDGVEDATSVRFEQMSVRLDGESIDQEIRSYFRTPMAKKSRWRWPALRRCMPGTTCLEQVPRRRTRT</sequence>
<comment type="caution">
    <text evidence="8">The sequence shown here is derived from an EMBL/GenBank/DDBJ whole genome shotgun (WGS) entry which is preliminary data.</text>
</comment>
<keyword evidence="2" id="KW-1003">Cell membrane</keyword>
<evidence type="ECO:0000256" key="5">
    <source>
        <dbReference type="ARBA" id="ARBA00023136"/>
    </source>
</evidence>
<accession>A0A2V1KAI2</accession>
<dbReference type="PANTHER" id="PTHR30287">
    <property type="entry name" value="MEMBRANE COMPONENT OF PREDICTED ABC SUPERFAMILY METABOLITE UPTAKE TRANSPORTER"/>
    <property type="match status" value="1"/>
</dbReference>
<dbReference type="PANTHER" id="PTHR30287:SF1">
    <property type="entry name" value="INNER MEMBRANE PROTEIN"/>
    <property type="match status" value="1"/>
</dbReference>
<evidence type="ECO:0000256" key="4">
    <source>
        <dbReference type="ARBA" id="ARBA00022989"/>
    </source>
</evidence>
<keyword evidence="3 6" id="KW-0812">Transmembrane</keyword>
<dbReference type="EMBL" id="QETB01000003">
    <property type="protein sequence ID" value="PWF26483.1"/>
    <property type="molecule type" value="Genomic_DNA"/>
</dbReference>
<gene>
    <name evidence="8" type="ORF">DD236_06410</name>
</gene>
<dbReference type="GO" id="GO:0005886">
    <property type="term" value="C:plasma membrane"/>
    <property type="evidence" value="ECO:0007669"/>
    <property type="project" value="UniProtKB-SubCell"/>
</dbReference>
<dbReference type="InterPro" id="IPR038766">
    <property type="entry name" value="Membrane_comp_ABC_pdt"/>
</dbReference>
<evidence type="ECO:0000256" key="3">
    <source>
        <dbReference type="ARBA" id="ARBA00022692"/>
    </source>
</evidence>
<evidence type="ECO:0000256" key="1">
    <source>
        <dbReference type="ARBA" id="ARBA00004651"/>
    </source>
</evidence>
<feature type="transmembrane region" description="Helical" evidence="6">
    <location>
        <begin position="20"/>
        <end position="37"/>
    </location>
</feature>
<reference evidence="9" key="1">
    <citation type="submission" date="2018-05" db="EMBL/GenBank/DDBJ databases">
        <authorList>
            <person name="Li Y."/>
        </authorList>
    </citation>
    <scope>NUCLEOTIDE SEQUENCE [LARGE SCALE GENOMIC DNA]</scope>
    <source>
        <strain evidence="9">sk1b4</strain>
    </source>
</reference>
<organism evidence="8 9">
    <name type="scientific">Ancrocorticia populi</name>
    <dbReference type="NCBI Taxonomy" id="2175228"/>
    <lineage>
        <taxon>Bacteria</taxon>
        <taxon>Bacillati</taxon>
        <taxon>Actinomycetota</taxon>
        <taxon>Actinomycetes</taxon>
        <taxon>Actinomycetales</taxon>
        <taxon>Actinomycetaceae</taxon>
        <taxon>Ancrocorticia</taxon>
    </lineage>
</organism>
<evidence type="ECO:0000313" key="8">
    <source>
        <dbReference type="EMBL" id="PWF26483.1"/>
    </source>
</evidence>
<feature type="transmembrane region" description="Helical" evidence="6">
    <location>
        <begin position="434"/>
        <end position="455"/>
    </location>
</feature>
<keyword evidence="9" id="KW-1185">Reference proteome</keyword>
<feature type="transmembrane region" description="Helical" evidence="6">
    <location>
        <begin position="268"/>
        <end position="285"/>
    </location>
</feature>
<evidence type="ECO:0000256" key="2">
    <source>
        <dbReference type="ARBA" id="ARBA00022475"/>
    </source>
</evidence>
<dbReference type="InterPro" id="IPR003838">
    <property type="entry name" value="ABC3_permease_C"/>
</dbReference>